<dbReference type="Proteomes" id="UP001141253">
    <property type="component" value="Chromosome 15W"/>
</dbReference>
<name>A0ABQ9AG66_9ROSI</name>
<gene>
    <name evidence="3" type="ORF">OIU77_007416</name>
</gene>
<evidence type="ECO:0000313" key="4">
    <source>
        <dbReference type="Proteomes" id="UP001141253"/>
    </source>
</evidence>
<dbReference type="InterPro" id="IPR005631">
    <property type="entry name" value="SDH"/>
</dbReference>
<keyword evidence="1" id="KW-0143">Chaperone</keyword>
<dbReference type="SUPFAM" id="SSF109910">
    <property type="entry name" value="YgfY-like"/>
    <property type="match status" value="1"/>
</dbReference>
<proteinExistence type="predicted"/>
<evidence type="ECO:0008006" key="5">
    <source>
        <dbReference type="Google" id="ProtNLM"/>
    </source>
</evidence>
<dbReference type="PANTHER" id="PTHR12469">
    <property type="entry name" value="PROTEIN EMI5 HOMOLOG, MITOCHONDRIAL"/>
    <property type="match status" value="1"/>
</dbReference>
<evidence type="ECO:0000313" key="3">
    <source>
        <dbReference type="EMBL" id="KAJ6339446.1"/>
    </source>
</evidence>
<dbReference type="PANTHER" id="PTHR12469:SF2">
    <property type="entry name" value="SUCCINATE DEHYDROGENASE ASSEMBLY FACTOR 2, MITOCHONDRIAL"/>
    <property type="match status" value="1"/>
</dbReference>
<dbReference type="EMBL" id="JAPFFI010000020">
    <property type="protein sequence ID" value="KAJ6339446.1"/>
    <property type="molecule type" value="Genomic_DNA"/>
</dbReference>
<protein>
    <recommendedName>
        <fullName evidence="5">Succinate dehydrogenase assembly factor 2, mitochondrial</fullName>
    </recommendedName>
</protein>
<dbReference type="Gene3D" id="1.10.150.250">
    <property type="entry name" value="Flavinator of succinate dehydrogenase"/>
    <property type="match status" value="1"/>
</dbReference>
<sequence length="160" mass="18069">MASLRRALVNVHRILNSTTTPKHMSATSPLRSQHGLFSQSKRRICNRLLYRSRQRGILELDLVLGKWVEEHIYSLDENGVKALIDVLDLENPDLWKWLTGQEQPPETLSINPVFSAVRDKIMNNLSSHAAPETRAIPGQPWVRGWDDIKKSDGGPVAGNQ</sequence>
<reference evidence="3" key="1">
    <citation type="submission" date="2022-10" db="EMBL/GenBank/DDBJ databases">
        <authorList>
            <person name="Hyden B.L."/>
            <person name="Feng K."/>
            <person name="Yates T."/>
            <person name="Jawdy S."/>
            <person name="Smart L.B."/>
            <person name="Muchero W."/>
        </authorList>
    </citation>
    <scope>NUCLEOTIDE SEQUENCE</scope>
    <source>
        <tissue evidence="3">Shoot tip</tissue>
    </source>
</reference>
<evidence type="ECO:0000256" key="2">
    <source>
        <dbReference type="SAM" id="MobiDB-lite"/>
    </source>
</evidence>
<reference evidence="3" key="2">
    <citation type="journal article" date="2023" name="Int. J. Mol. Sci.">
        <title>De Novo Assembly and Annotation of 11 Diverse Shrub Willow (Salix) Genomes Reveals Novel Gene Organization in Sex-Linked Regions.</title>
        <authorList>
            <person name="Hyden B."/>
            <person name="Feng K."/>
            <person name="Yates T.B."/>
            <person name="Jawdy S."/>
            <person name="Cereghino C."/>
            <person name="Smart L.B."/>
            <person name="Muchero W."/>
        </authorList>
    </citation>
    <scope>NUCLEOTIDE SEQUENCE</scope>
    <source>
        <tissue evidence="3">Shoot tip</tissue>
    </source>
</reference>
<evidence type="ECO:0000256" key="1">
    <source>
        <dbReference type="ARBA" id="ARBA00023186"/>
    </source>
</evidence>
<comment type="caution">
    <text evidence="3">The sequence shown here is derived from an EMBL/GenBank/DDBJ whole genome shotgun (WGS) entry which is preliminary data.</text>
</comment>
<dbReference type="InterPro" id="IPR036714">
    <property type="entry name" value="SDH_sf"/>
</dbReference>
<dbReference type="Pfam" id="PF03937">
    <property type="entry name" value="Sdh5"/>
    <property type="match status" value="1"/>
</dbReference>
<keyword evidence="4" id="KW-1185">Reference proteome</keyword>
<accession>A0ABQ9AG66</accession>
<organism evidence="3 4">
    <name type="scientific">Salix suchowensis</name>
    <dbReference type="NCBI Taxonomy" id="1278906"/>
    <lineage>
        <taxon>Eukaryota</taxon>
        <taxon>Viridiplantae</taxon>
        <taxon>Streptophyta</taxon>
        <taxon>Embryophyta</taxon>
        <taxon>Tracheophyta</taxon>
        <taxon>Spermatophyta</taxon>
        <taxon>Magnoliopsida</taxon>
        <taxon>eudicotyledons</taxon>
        <taxon>Gunneridae</taxon>
        <taxon>Pentapetalae</taxon>
        <taxon>rosids</taxon>
        <taxon>fabids</taxon>
        <taxon>Malpighiales</taxon>
        <taxon>Salicaceae</taxon>
        <taxon>Saliceae</taxon>
        <taxon>Salix</taxon>
    </lineage>
</organism>
<feature type="region of interest" description="Disordered" evidence="2">
    <location>
        <begin position="136"/>
        <end position="160"/>
    </location>
</feature>